<dbReference type="Proteomes" id="UP000263881">
    <property type="component" value="Chromosome"/>
</dbReference>
<evidence type="ECO:0000313" key="6">
    <source>
        <dbReference type="Proteomes" id="UP000263881"/>
    </source>
</evidence>
<dbReference type="PANTHER" id="PTHR38340">
    <property type="entry name" value="S-LAYER PROTEIN"/>
    <property type="match status" value="1"/>
</dbReference>
<evidence type="ECO:0000256" key="2">
    <source>
        <dbReference type="ARBA" id="ARBA00022525"/>
    </source>
</evidence>
<keyword evidence="4" id="KW-0865">Zymogen</keyword>
<keyword evidence="6" id="KW-1185">Reference proteome</keyword>
<comment type="subcellular location">
    <subcellularLocation>
        <location evidence="1">Secreted</location>
    </subcellularLocation>
</comment>
<evidence type="ECO:0008006" key="7">
    <source>
        <dbReference type="Google" id="ProtNLM"/>
    </source>
</evidence>
<dbReference type="InterPro" id="IPR011049">
    <property type="entry name" value="Serralysin-like_metalloprot_C"/>
</dbReference>
<dbReference type="AlphaFoldDB" id="A0AAD0WJ23"/>
<dbReference type="InterPro" id="IPR001343">
    <property type="entry name" value="Hemolysn_Ca-bd"/>
</dbReference>
<dbReference type="InterPro" id="IPR019960">
    <property type="entry name" value="T1SS_VCA0849"/>
</dbReference>
<dbReference type="InterPro" id="IPR050557">
    <property type="entry name" value="RTX_toxin/Mannuronan_C5-epim"/>
</dbReference>
<evidence type="ECO:0000256" key="4">
    <source>
        <dbReference type="ARBA" id="ARBA00023145"/>
    </source>
</evidence>
<organism evidence="5 6">
    <name type="scientific">Lonsdalea britannica</name>
    <dbReference type="NCBI Taxonomy" id="1082704"/>
    <lineage>
        <taxon>Bacteria</taxon>
        <taxon>Pseudomonadati</taxon>
        <taxon>Pseudomonadota</taxon>
        <taxon>Gammaproteobacteria</taxon>
        <taxon>Enterobacterales</taxon>
        <taxon>Pectobacteriaceae</taxon>
        <taxon>Lonsdalea</taxon>
    </lineage>
</organism>
<proteinExistence type="predicted"/>
<dbReference type="NCBIfam" id="TIGR03661">
    <property type="entry name" value="T1SS_VCA0849"/>
    <property type="match status" value="1"/>
</dbReference>
<dbReference type="GO" id="GO:0005509">
    <property type="term" value="F:calcium ion binding"/>
    <property type="evidence" value="ECO:0007669"/>
    <property type="project" value="InterPro"/>
</dbReference>
<dbReference type="InterPro" id="IPR018511">
    <property type="entry name" value="Hemolysin-typ_Ca-bd_CS"/>
</dbReference>
<dbReference type="KEGG" id="lbq:CKQ53_00040"/>
<reference evidence="5 6" key="1">
    <citation type="submission" date="2017-08" db="EMBL/GenBank/DDBJ databases">
        <title>Comparative genomics of bacteria isolated from necrotic lesions of AOD affected trees.</title>
        <authorList>
            <person name="Doonan J."/>
            <person name="Denman S."/>
            <person name="McDonald J.E."/>
        </authorList>
    </citation>
    <scope>NUCLEOTIDE SEQUENCE [LARGE SCALE GENOMIC DNA]</scope>
    <source>
        <strain evidence="5 6">477</strain>
    </source>
</reference>
<dbReference type="PROSITE" id="PS00330">
    <property type="entry name" value="HEMOLYSIN_CALCIUM"/>
    <property type="match status" value="3"/>
</dbReference>
<dbReference type="Gene3D" id="2.150.10.10">
    <property type="entry name" value="Serralysin-like metalloprotease, C-terminal"/>
    <property type="match status" value="1"/>
</dbReference>
<keyword evidence="2" id="KW-0964">Secreted</keyword>
<dbReference type="PRINTS" id="PR00313">
    <property type="entry name" value="CABNDNGRPT"/>
</dbReference>
<dbReference type="Pfam" id="PF00353">
    <property type="entry name" value="HemolysinCabind"/>
    <property type="match status" value="2"/>
</dbReference>
<gene>
    <name evidence="5" type="ORF">CKQ53_00040</name>
</gene>
<name>A0AAD0WJ23_9GAMM</name>
<protein>
    <recommendedName>
        <fullName evidence="7">Type I secretion C-terminal target domain-containing protein</fullName>
    </recommendedName>
</protein>
<evidence type="ECO:0000256" key="1">
    <source>
        <dbReference type="ARBA" id="ARBA00004613"/>
    </source>
</evidence>
<sequence>MLGGNGDDILFGDSISFDGIDGNGLPALQQYVGNQLHLGSDTTASVQQVHDYIAGHSAEFDVATSAGGNDTISGGSGNDILYGQGGNDNLDGGLGDDILYGGTGDDVLRGGVGNDTLIGGSGADTFVWKAGDTGFDTIKDFNPAEGDRIDLSDLVGELEAGTDISHYIRIVDNQGSPTIEVSTQGQFTDQGGATPDTSITLEHYNGTMPSLESLIAKPEHSA</sequence>
<dbReference type="PANTHER" id="PTHR38340:SF1">
    <property type="entry name" value="S-LAYER PROTEIN"/>
    <property type="match status" value="1"/>
</dbReference>
<accession>A0AAD0WJ23</accession>
<evidence type="ECO:0000256" key="3">
    <source>
        <dbReference type="ARBA" id="ARBA00022837"/>
    </source>
</evidence>
<dbReference type="SUPFAM" id="SSF51120">
    <property type="entry name" value="beta-Roll"/>
    <property type="match status" value="1"/>
</dbReference>
<dbReference type="GO" id="GO:0005576">
    <property type="term" value="C:extracellular region"/>
    <property type="evidence" value="ECO:0007669"/>
    <property type="project" value="UniProtKB-SubCell"/>
</dbReference>
<keyword evidence="3" id="KW-0106">Calcium</keyword>
<evidence type="ECO:0000313" key="5">
    <source>
        <dbReference type="EMBL" id="AXW85536.1"/>
    </source>
</evidence>
<dbReference type="EMBL" id="CP023009">
    <property type="protein sequence ID" value="AXW85536.1"/>
    <property type="molecule type" value="Genomic_DNA"/>
</dbReference>